<dbReference type="PROSITE" id="PS50931">
    <property type="entry name" value="HTH_LYSR"/>
    <property type="match status" value="1"/>
</dbReference>
<evidence type="ECO:0000313" key="6">
    <source>
        <dbReference type="EMBL" id="GGL05813.1"/>
    </source>
</evidence>
<reference evidence="7" key="1">
    <citation type="journal article" date="2019" name="Int. J. Syst. Evol. Microbiol.">
        <title>The Global Catalogue of Microorganisms (GCM) 10K type strain sequencing project: providing services to taxonomists for standard genome sequencing and annotation.</title>
        <authorList>
            <consortium name="The Broad Institute Genomics Platform"/>
            <consortium name="The Broad Institute Genome Sequencing Center for Infectious Disease"/>
            <person name="Wu L."/>
            <person name="Ma J."/>
        </authorList>
    </citation>
    <scope>NUCLEOTIDE SEQUENCE [LARGE SCALE GENOMIC DNA]</scope>
    <source>
        <strain evidence="7">JCM 19173</strain>
    </source>
</reference>
<dbReference type="PRINTS" id="PR00039">
    <property type="entry name" value="HTHLYSR"/>
</dbReference>
<proteinExistence type="inferred from homology"/>
<dbReference type="InterPro" id="IPR005119">
    <property type="entry name" value="LysR_subst-bd"/>
</dbReference>
<dbReference type="SUPFAM" id="SSF53850">
    <property type="entry name" value="Periplasmic binding protein-like II"/>
    <property type="match status" value="1"/>
</dbReference>
<comment type="similarity">
    <text evidence="1">Belongs to the LysR transcriptional regulatory family.</text>
</comment>
<keyword evidence="2" id="KW-0805">Transcription regulation</keyword>
<dbReference type="PANTHER" id="PTHR30346">
    <property type="entry name" value="TRANSCRIPTIONAL DUAL REGULATOR HCAR-RELATED"/>
    <property type="match status" value="1"/>
</dbReference>
<evidence type="ECO:0000259" key="5">
    <source>
        <dbReference type="PROSITE" id="PS50931"/>
    </source>
</evidence>
<dbReference type="Pfam" id="PF03466">
    <property type="entry name" value="LysR_substrate"/>
    <property type="match status" value="1"/>
</dbReference>
<dbReference type="InterPro" id="IPR036388">
    <property type="entry name" value="WH-like_DNA-bd_sf"/>
</dbReference>
<accession>A0ABQ2FL54</accession>
<dbReference type="Pfam" id="PF00126">
    <property type="entry name" value="HTH_1"/>
    <property type="match status" value="1"/>
</dbReference>
<dbReference type="Gene3D" id="3.40.190.10">
    <property type="entry name" value="Periplasmic binding protein-like II"/>
    <property type="match status" value="2"/>
</dbReference>
<evidence type="ECO:0000256" key="2">
    <source>
        <dbReference type="ARBA" id="ARBA00023015"/>
    </source>
</evidence>
<dbReference type="Proteomes" id="UP000604341">
    <property type="component" value="Unassembled WGS sequence"/>
</dbReference>
<comment type="caution">
    <text evidence="6">The sequence shown here is derived from an EMBL/GenBank/DDBJ whole genome shotgun (WGS) entry which is preliminary data.</text>
</comment>
<name>A0ABQ2FL54_9DEIO</name>
<feature type="domain" description="HTH lysR-type" evidence="5">
    <location>
        <begin position="1"/>
        <end position="58"/>
    </location>
</feature>
<evidence type="ECO:0000256" key="4">
    <source>
        <dbReference type="ARBA" id="ARBA00023163"/>
    </source>
</evidence>
<keyword evidence="3" id="KW-0238">DNA-binding</keyword>
<evidence type="ECO:0000256" key="3">
    <source>
        <dbReference type="ARBA" id="ARBA00023125"/>
    </source>
</evidence>
<dbReference type="InterPro" id="IPR000847">
    <property type="entry name" value="LysR_HTH_N"/>
</dbReference>
<evidence type="ECO:0000313" key="7">
    <source>
        <dbReference type="Proteomes" id="UP000604341"/>
    </source>
</evidence>
<dbReference type="EMBL" id="BMPE01000007">
    <property type="protein sequence ID" value="GGL05813.1"/>
    <property type="molecule type" value="Genomic_DNA"/>
</dbReference>
<evidence type="ECO:0000256" key="1">
    <source>
        <dbReference type="ARBA" id="ARBA00009437"/>
    </source>
</evidence>
<keyword evidence="4" id="KW-0804">Transcription</keyword>
<dbReference type="Gene3D" id="1.10.10.10">
    <property type="entry name" value="Winged helix-like DNA-binding domain superfamily/Winged helix DNA-binding domain"/>
    <property type="match status" value="1"/>
</dbReference>
<sequence length="303" mass="32225">MELRQLRYFLTVAEEGNVTRAAARLGMAQPPLSAQIRALERDLGAVLFHRTPRGVELTEAGLAFRAGVADIPAQLERAAFDTGRAARGETGALRVGFTGAAGIDPAVQDVIRAFRRTYPQVSLTLTEKNTEALVADLRAHVLDAAFVRATPDYEQEFRVTEVACSELVAVLPEDHPAAPADLIPLGALRDDPFILTPRAVGPALHDAVLAACRAAGFEARPGQTAPQMMSVVSLVAAGLGVSLVPAAMRHLNLRGCVYRDLLGGGPRVTLSLASQRLERSVIVRNFLALSAPTDRGGEPQSEA</sequence>
<dbReference type="PANTHER" id="PTHR30346:SF30">
    <property type="entry name" value="SMALL NEUTRAL PROTEASE REGULATORY PROTEIN"/>
    <property type="match status" value="1"/>
</dbReference>
<dbReference type="RefSeq" id="WP_189069415.1">
    <property type="nucleotide sequence ID" value="NZ_BMPE01000007.1"/>
</dbReference>
<dbReference type="InterPro" id="IPR036390">
    <property type="entry name" value="WH_DNA-bd_sf"/>
</dbReference>
<organism evidence="6 7">
    <name type="scientific">Deinococcus radiotolerans</name>
    <dbReference type="NCBI Taxonomy" id="1309407"/>
    <lineage>
        <taxon>Bacteria</taxon>
        <taxon>Thermotogati</taxon>
        <taxon>Deinococcota</taxon>
        <taxon>Deinococci</taxon>
        <taxon>Deinococcales</taxon>
        <taxon>Deinococcaceae</taxon>
        <taxon>Deinococcus</taxon>
    </lineage>
</organism>
<gene>
    <name evidence="6" type="ORF">GCM10010844_25740</name>
</gene>
<keyword evidence="7" id="KW-1185">Reference proteome</keyword>
<protein>
    <submittedName>
        <fullName evidence="6">Transcriptional regulator</fullName>
    </submittedName>
</protein>
<dbReference type="SUPFAM" id="SSF46785">
    <property type="entry name" value="Winged helix' DNA-binding domain"/>
    <property type="match status" value="1"/>
</dbReference>